<dbReference type="Proteomes" id="UP001501009">
    <property type="component" value="Unassembled WGS sequence"/>
</dbReference>
<evidence type="ECO:0000313" key="2">
    <source>
        <dbReference type="Proteomes" id="UP001501009"/>
    </source>
</evidence>
<name>A0ABP7HNQ5_9ACTN</name>
<evidence type="ECO:0000313" key="1">
    <source>
        <dbReference type="EMBL" id="GAA3799109.1"/>
    </source>
</evidence>
<dbReference type="EMBL" id="BAABDE010000017">
    <property type="protein sequence ID" value="GAA3799109.1"/>
    <property type="molecule type" value="Genomic_DNA"/>
</dbReference>
<proteinExistence type="predicted"/>
<reference evidence="2" key="1">
    <citation type="journal article" date="2019" name="Int. J. Syst. Evol. Microbiol.">
        <title>The Global Catalogue of Microorganisms (GCM) 10K type strain sequencing project: providing services to taxonomists for standard genome sequencing and annotation.</title>
        <authorList>
            <consortium name="The Broad Institute Genomics Platform"/>
            <consortium name="The Broad Institute Genome Sequencing Center for Infectious Disease"/>
            <person name="Wu L."/>
            <person name="Ma J."/>
        </authorList>
    </citation>
    <scope>NUCLEOTIDE SEQUENCE [LARGE SCALE GENOMIC DNA]</scope>
    <source>
        <strain evidence="2">JCM 17138</strain>
    </source>
</reference>
<accession>A0ABP7HNQ5</accession>
<protein>
    <submittedName>
        <fullName evidence="1">Uncharacterized protein</fullName>
    </submittedName>
</protein>
<gene>
    <name evidence="1" type="ORF">GCM10022403_036330</name>
</gene>
<comment type="caution">
    <text evidence="1">The sequence shown here is derived from an EMBL/GenBank/DDBJ whole genome shotgun (WGS) entry which is preliminary data.</text>
</comment>
<sequence length="74" mass="7267">MPSLMVSPLGTVSVWADAAAATIAALPLASPPEDGAAIAVAAAPHRVSSAVAPAVTTAAVLRRLRADIEVPPGM</sequence>
<keyword evidence="2" id="KW-1185">Reference proteome</keyword>
<organism evidence="1 2">
    <name type="scientific">Streptomyces coacervatus</name>
    <dbReference type="NCBI Taxonomy" id="647381"/>
    <lineage>
        <taxon>Bacteria</taxon>
        <taxon>Bacillati</taxon>
        <taxon>Actinomycetota</taxon>
        <taxon>Actinomycetes</taxon>
        <taxon>Kitasatosporales</taxon>
        <taxon>Streptomycetaceae</taxon>
        <taxon>Streptomyces</taxon>
    </lineage>
</organism>